<dbReference type="Proteomes" id="UP000688947">
    <property type="component" value="Unassembled WGS sequence"/>
</dbReference>
<evidence type="ECO:0000313" key="1">
    <source>
        <dbReference type="EMBL" id="KAG6953221.1"/>
    </source>
</evidence>
<gene>
    <name evidence="1" type="ORF">JG687_00012514</name>
</gene>
<proteinExistence type="predicted"/>
<organism evidence="1 2">
    <name type="scientific">Phytophthora cactorum</name>
    <dbReference type="NCBI Taxonomy" id="29920"/>
    <lineage>
        <taxon>Eukaryota</taxon>
        <taxon>Sar</taxon>
        <taxon>Stramenopiles</taxon>
        <taxon>Oomycota</taxon>
        <taxon>Peronosporomycetes</taxon>
        <taxon>Peronosporales</taxon>
        <taxon>Peronosporaceae</taxon>
        <taxon>Phytophthora</taxon>
    </lineage>
</organism>
<comment type="caution">
    <text evidence="1">The sequence shown here is derived from an EMBL/GenBank/DDBJ whole genome shotgun (WGS) entry which is preliminary data.</text>
</comment>
<dbReference type="EMBL" id="JAENGZ010000845">
    <property type="protein sequence ID" value="KAG6953221.1"/>
    <property type="molecule type" value="Genomic_DNA"/>
</dbReference>
<dbReference type="OrthoDB" id="119655at2759"/>
<evidence type="ECO:0000313" key="2">
    <source>
        <dbReference type="Proteomes" id="UP000688947"/>
    </source>
</evidence>
<dbReference type="AlphaFoldDB" id="A0A8T1U431"/>
<protein>
    <submittedName>
        <fullName evidence="1">Uncharacterized protein</fullName>
    </submittedName>
</protein>
<name>A0A8T1U431_9STRA</name>
<accession>A0A8T1U431</accession>
<sequence length="220" mass="24615">MDLLPGLRDEHAGGSKRGRPPSALRLNVYRLNEKCNKTMWWTSEESQTGVRDHGESNKMQCTSPPEFTPAEIIIIWRQMLEDQAEALVPDSFVELMSFRPLLVFLNARCGDRGAKPHRHILGGRVLTEYADLNFLEQRDNVRAIQNRSGVVVVVTDNTRQRGPARRILVLRHPSIALVISAIGRAANMPEADTIDLVSEDNIFSVFELLDSEGESVGLAD</sequence>
<reference evidence="1" key="1">
    <citation type="submission" date="2021-01" db="EMBL/GenBank/DDBJ databases">
        <title>Phytophthora aleatoria, a newly-described species from Pinus radiata is distinct from Phytophthora cactorum isolates based on comparative genomics.</title>
        <authorList>
            <person name="Mcdougal R."/>
            <person name="Panda P."/>
            <person name="Williams N."/>
            <person name="Studholme D.J."/>
        </authorList>
    </citation>
    <scope>NUCLEOTIDE SEQUENCE</scope>
    <source>
        <strain evidence="1">NZFS 3830</strain>
    </source>
</reference>